<feature type="domain" description="Endonuclease/exonuclease/phosphatase" evidence="7">
    <location>
        <begin position="12"/>
        <end position="191"/>
    </location>
</feature>
<sequence length="215" mass="23968">MGLVSWPRVNRMQSMFDKLGADIIVMQETKIQRKDLGDNMVLMLGWDVYFSLPKYKKGYSGVAIYTRSSKCSPIRAEGITGILCPPNSTTPFVGQHIGGYLAEGQLNVKDEATLDSEGRCITLEFPAFVLIGVYCPAPRDKTRTEFQQAFLDALDIRIRNLIAIGKQVVLYGDPNIIRTGFDTAAFQEHLRKGSMTFCHDPHWLRGCAGHRAHAG</sequence>
<keyword evidence="9" id="KW-1185">Reference proteome</keyword>
<gene>
    <name evidence="8" type="ORF">B0H63DRAFT_519807</name>
</gene>
<evidence type="ECO:0000256" key="2">
    <source>
        <dbReference type="ARBA" id="ARBA00022723"/>
    </source>
</evidence>
<dbReference type="GO" id="GO:0003677">
    <property type="term" value="F:DNA binding"/>
    <property type="evidence" value="ECO:0007669"/>
    <property type="project" value="InterPro"/>
</dbReference>
<dbReference type="AlphaFoldDB" id="A0AAE0NZH6"/>
<dbReference type="GO" id="GO:0008081">
    <property type="term" value="F:phosphoric diester hydrolase activity"/>
    <property type="evidence" value="ECO:0007669"/>
    <property type="project" value="TreeGrafter"/>
</dbReference>
<evidence type="ECO:0000256" key="5">
    <source>
        <dbReference type="PIRSR" id="PIRSR604808-2"/>
    </source>
</evidence>
<dbReference type="PANTHER" id="PTHR22748">
    <property type="entry name" value="AP ENDONUCLEASE"/>
    <property type="match status" value="1"/>
</dbReference>
<accession>A0AAE0NZH6</accession>
<dbReference type="GO" id="GO:0005634">
    <property type="term" value="C:nucleus"/>
    <property type="evidence" value="ECO:0007669"/>
    <property type="project" value="TreeGrafter"/>
</dbReference>
<feature type="site" description="Transition state stabilizer" evidence="6">
    <location>
        <position position="175"/>
    </location>
</feature>
<dbReference type="SUPFAM" id="SSF56219">
    <property type="entry name" value="DNase I-like"/>
    <property type="match status" value="1"/>
</dbReference>
<feature type="binding site" evidence="5">
    <location>
        <position position="28"/>
    </location>
    <ligand>
        <name>Mg(2+)</name>
        <dbReference type="ChEBI" id="CHEBI:18420"/>
        <label>1</label>
    </ligand>
</feature>
<evidence type="ECO:0000259" key="7">
    <source>
        <dbReference type="Pfam" id="PF03372"/>
    </source>
</evidence>
<evidence type="ECO:0000256" key="3">
    <source>
        <dbReference type="ARBA" id="ARBA00022801"/>
    </source>
</evidence>
<reference evidence="8" key="1">
    <citation type="journal article" date="2023" name="Mol. Phylogenet. Evol.">
        <title>Genome-scale phylogeny and comparative genomics of the fungal order Sordariales.</title>
        <authorList>
            <person name="Hensen N."/>
            <person name="Bonometti L."/>
            <person name="Westerberg I."/>
            <person name="Brannstrom I.O."/>
            <person name="Guillou S."/>
            <person name="Cros-Aarteil S."/>
            <person name="Calhoun S."/>
            <person name="Haridas S."/>
            <person name="Kuo A."/>
            <person name="Mondo S."/>
            <person name="Pangilinan J."/>
            <person name="Riley R."/>
            <person name="LaButti K."/>
            <person name="Andreopoulos B."/>
            <person name="Lipzen A."/>
            <person name="Chen C."/>
            <person name="Yan M."/>
            <person name="Daum C."/>
            <person name="Ng V."/>
            <person name="Clum A."/>
            <person name="Steindorff A."/>
            <person name="Ohm R.A."/>
            <person name="Martin F."/>
            <person name="Silar P."/>
            <person name="Natvig D.O."/>
            <person name="Lalanne C."/>
            <person name="Gautier V."/>
            <person name="Ament-Velasquez S.L."/>
            <person name="Kruys A."/>
            <person name="Hutchinson M.I."/>
            <person name="Powell A.J."/>
            <person name="Barry K."/>
            <person name="Miller A.N."/>
            <person name="Grigoriev I.V."/>
            <person name="Debuchy R."/>
            <person name="Gladieux P."/>
            <person name="Hiltunen Thoren M."/>
            <person name="Johannesson H."/>
        </authorList>
    </citation>
    <scope>NUCLEOTIDE SEQUENCE</scope>
    <source>
        <strain evidence="8">CBS 232.78</strain>
    </source>
</reference>
<reference evidence="8" key="2">
    <citation type="submission" date="2023-06" db="EMBL/GenBank/DDBJ databases">
        <authorList>
            <consortium name="Lawrence Berkeley National Laboratory"/>
            <person name="Haridas S."/>
            <person name="Hensen N."/>
            <person name="Bonometti L."/>
            <person name="Westerberg I."/>
            <person name="Brannstrom I.O."/>
            <person name="Guillou S."/>
            <person name="Cros-Aarteil S."/>
            <person name="Calhoun S."/>
            <person name="Kuo A."/>
            <person name="Mondo S."/>
            <person name="Pangilinan J."/>
            <person name="Riley R."/>
            <person name="LaButti K."/>
            <person name="Andreopoulos B."/>
            <person name="Lipzen A."/>
            <person name="Chen C."/>
            <person name="Yanf M."/>
            <person name="Daum C."/>
            <person name="Ng V."/>
            <person name="Clum A."/>
            <person name="Steindorff A."/>
            <person name="Ohm R."/>
            <person name="Martin F."/>
            <person name="Silar P."/>
            <person name="Natvig D."/>
            <person name="Lalanne C."/>
            <person name="Gautier V."/>
            <person name="Ament-velasquez S.L."/>
            <person name="Kruys A."/>
            <person name="Hutchinson M.I."/>
            <person name="Powell A.J."/>
            <person name="Barry K."/>
            <person name="Miller A.N."/>
            <person name="Grigoriev I.V."/>
            <person name="Debuchy R."/>
            <person name="Gladieux P."/>
            <person name="Thoren M.H."/>
            <person name="Johannesson H."/>
        </authorList>
    </citation>
    <scope>NUCLEOTIDE SEQUENCE</scope>
    <source>
        <strain evidence="8">CBS 232.78</strain>
    </source>
</reference>
<dbReference type="GO" id="GO:0046872">
    <property type="term" value="F:metal ion binding"/>
    <property type="evidence" value="ECO:0007669"/>
    <property type="project" value="UniProtKB-KW"/>
</dbReference>
<keyword evidence="2 5" id="KW-0479">Metal-binding</keyword>
<keyword evidence="5" id="KW-0464">Manganese</keyword>
<dbReference type="InterPro" id="IPR020847">
    <property type="entry name" value="AP_endonuclease_F1_BS"/>
</dbReference>
<evidence type="ECO:0000313" key="9">
    <source>
        <dbReference type="Proteomes" id="UP001285441"/>
    </source>
</evidence>
<dbReference type="Pfam" id="PF03372">
    <property type="entry name" value="Exo_endo_phos"/>
    <property type="match status" value="1"/>
</dbReference>
<feature type="binding site" evidence="5">
    <location>
        <position position="175"/>
    </location>
    <ligand>
        <name>Mg(2+)</name>
        <dbReference type="ChEBI" id="CHEBI:18420"/>
        <label>1</label>
    </ligand>
</feature>
<dbReference type="GO" id="GO:0008311">
    <property type="term" value="F:double-stranded DNA 3'-5' DNA exonuclease activity"/>
    <property type="evidence" value="ECO:0007669"/>
    <property type="project" value="TreeGrafter"/>
</dbReference>
<proteinExistence type="inferred from homology"/>
<organism evidence="8 9">
    <name type="scientific">Podospora didyma</name>
    <dbReference type="NCBI Taxonomy" id="330526"/>
    <lineage>
        <taxon>Eukaryota</taxon>
        <taxon>Fungi</taxon>
        <taxon>Dikarya</taxon>
        <taxon>Ascomycota</taxon>
        <taxon>Pezizomycotina</taxon>
        <taxon>Sordariomycetes</taxon>
        <taxon>Sordariomycetidae</taxon>
        <taxon>Sordariales</taxon>
        <taxon>Podosporaceae</taxon>
        <taxon>Podospora</taxon>
    </lineage>
</organism>
<dbReference type="Proteomes" id="UP001285441">
    <property type="component" value="Unassembled WGS sequence"/>
</dbReference>
<evidence type="ECO:0000256" key="4">
    <source>
        <dbReference type="ARBA" id="ARBA00022842"/>
    </source>
</evidence>
<evidence type="ECO:0000313" key="8">
    <source>
        <dbReference type="EMBL" id="KAK3390596.1"/>
    </source>
</evidence>
<dbReference type="InterPro" id="IPR036691">
    <property type="entry name" value="Endo/exonu/phosph_ase_sf"/>
</dbReference>
<comment type="cofactor">
    <cofactor evidence="5">
        <name>Mg(2+)</name>
        <dbReference type="ChEBI" id="CHEBI:18420"/>
    </cofactor>
    <cofactor evidence="5">
        <name>Mn(2+)</name>
        <dbReference type="ChEBI" id="CHEBI:29035"/>
    </cofactor>
    <text evidence="5">Probably binds two magnesium or manganese ions per subunit.</text>
</comment>
<dbReference type="GO" id="GO:0006284">
    <property type="term" value="P:base-excision repair"/>
    <property type="evidence" value="ECO:0007669"/>
    <property type="project" value="TreeGrafter"/>
</dbReference>
<dbReference type="InterPro" id="IPR004808">
    <property type="entry name" value="AP_endonuc_1"/>
</dbReference>
<feature type="binding site" evidence="5">
    <location>
        <position position="173"/>
    </location>
    <ligand>
        <name>Mg(2+)</name>
        <dbReference type="ChEBI" id="CHEBI:18420"/>
        <label>1</label>
    </ligand>
</feature>
<dbReference type="GO" id="GO:0003906">
    <property type="term" value="F:DNA-(apurinic or apyrimidinic site) endonuclease activity"/>
    <property type="evidence" value="ECO:0007669"/>
    <property type="project" value="TreeGrafter"/>
</dbReference>
<dbReference type="PANTHER" id="PTHR22748:SF4">
    <property type="entry name" value="DNA-(APURINIC OR APYRIMIDINIC SITE) ENDONUCLEASE 2"/>
    <property type="match status" value="1"/>
</dbReference>
<evidence type="ECO:0000256" key="1">
    <source>
        <dbReference type="ARBA" id="ARBA00007092"/>
    </source>
</evidence>
<dbReference type="PROSITE" id="PS00726">
    <property type="entry name" value="AP_NUCLEASE_F1_1"/>
    <property type="match status" value="1"/>
</dbReference>
<keyword evidence="3" id="KW-0378">Hydrolase</keyword>
<dbReference type="Gene3D" id="3.60.10.10">
    <property type="entry name" value="Endonuclease/exonuclease/phosphatase"/>
    <property type="match status" value="1"/>
</dbReference>
<comment type="caution">
    <text evidence="8">The sequence shown here is derived from an EMBL/GenBank/DDBJ whole genome shotgun (WGS) entry which is preliminary data.</text>
</comment>
<dbReference type="GO" id="GO:0016829">
    <property type="term" value="F:lyase activity"/>
    <property type="evidence" value="ECO:0007669"/>
    <property type="project" value="UniProtKB-KW"/>
</dbReference>
<dbReference type="PROSITE" id="PS51435">
    <property type="entry name" value="AP_NUCLEASE_F1_4"/>
    <property type="match status" value="1"/>
</dbReference>
<dbReference type="EMBL" id="JAULSW010000002">
    <property type="protein sequence ID" value="KAK3390596.1"/>
    <property type="molecule type" value="Genomic_DNA"/>
</dbReference>
<protein>
    <submittedName>
        <fullName evidence="8">DNA lyase</fullName>
    </submittedName>
</protein>
<keyword evidence="8" id="KW-0456">Lyase</keyword>
<comment type="similarity">
    <text evidence="1">Belongs to the DNA repair enzymes AP/ExoA family.</text>
</comment>
<evidence type="ECO:0000256" key="6">
    <source>
        <dbReference type="PIRSR" id="PIRSR604808-3"/>
    </source>
</evidence>
<name>A0AAE0NZH6_9PEZI</name>
<keyword evidence="4 5" id="KW-0460">Magnesium</keyword>
<dbReference type="InterPro" id="IPR005135">
    <property type="entry name" value="Endo/exonuclease/phosphatase"/>
</dbReference>